<dbReference type="AlphaFoldDB" id="A0A085MRV1"/>
<name>A0A085MRV1_9BILA</name>
<reference evidence="1" key="1">
    <citation type="journal article" date="2014" name="Nat. Genet.">
        <title>Genome and transcriptome of the porcine whipworm Trichuris suis.</title>
        <authorList>
            <person name="Jex A.R."/>
            <person name="Nejsum P."/>
            <person name="Schwarz E.M."/>
            <person name="Hu L."/>
            <person name="Young N.D."/>
            <person name="Hall R.S."/>
            <person name="Korhonen P.K."/>
            <person name="Liao S."/>
            <person name="Thamsborg S."/>
            <person name="Xia J."/>
            <person name="Xu P."/>
            <person name="Wang S."/>
            <person name="Scheerlinck J.P."/>
            <person name="Hofmann A."/>
            <person name="Sternberg P.W."/>
            <person name="Wang J."/>
            <person name="Gasser R.B."/>
        </authorList>
    </citation>
    <scope>NUCLEOTIDE SEQUENCE [LARGE SCALE GENOMIC DNA]</scope>
    <source>
        <strain evidence="1">DCEP-RM93F</strain>
    </source>
</reference>
<sequence length="132" mass="14401">MAVSSSLNLMHNSRKLVVMATTKAENDPVQCFPTFSPPSPPPQDVVITPLDAVQFAIARRCQAQKNSDRPFHQSDLSRIPFLIARLPSAKRRCAVGKSFRLLAQRKGSINDNTLISIVQGWGTSGPRAGYGP</sequence>
<protein>
    <submittedName>
        <fullName evidence="1">Uncharacterized protein</fullName>
    </submittedName>
</protein>
<accession>A0A085MRV1</accession>
<dbReference type="Proteomes" id="UP000030758">
    <property type="component" value="Unassembled WGS sequence"/>
</dbReference>
<evidence type="ECO:0000313" key="1">
    <source>
        <dbReference type="EMBL" id="KFD59947.1"/>
    </source>
</evidence>
<dbReference type="EMBL" id="KL367712">
    <property type="protein sequence ID" value="KFD59947.1"/>
    <property type="molecule type" value="Genomic_DNA"/>
</dbReference>
<organism evidence="1">
    <name type="scientific">Trichuris suis</name>
    <name type="common">pig whipworm</name>
    <dbReference type="NCBI Taxonomy" id="68888"/>
    <lineage>
        <taxon>Eukaryota</taxon>
        <taxon>Metazoa</taxon>
        <taxon>Ecdysozoa</taxon>
        <taxon>Nematoda</taxon>
        <taxon>Enoplea</taxon>
        <taxon>Dorylaimia</taxon>
        <taxon>Trichinellida</taxon>
        <taxon>Trichuridae</taxon>
        <taxon>Trichuris</taxon>
    </lineage>
</organism>
<proteinExistence type="predicted"/>
<gene>
    <name evidence="1" type="ORF">M514_27880</name>
</gene>